<evidence type="ECO:0000256" key="3">
    <source>
        <dbReference type="ARBA" id="ARBA00022801"/>
    </source>
</evidence>
<comment type="caution">
    <text evidence="8">The sequence shown here is derived from an EMBL/GenBank/DDBJ whole genome shotgun (WGS) entry which is preliminary data.</text>
</comment>
<dbReference type="InterPro" id="IPR017853">
    <property type="entry name" value="GH"/>
</dbReference>
<name>A0A0A8X6A5_MESS1</name>
<dbReference type="FunFam" id="3.90.400.10:FF:000002">
    <property type="entry name" value="Sucrose isomerase"/>
    <property type="match status" value="1"/>
</dbReference>
<keyword evidence="4 6" id="KW-0326">Glycosidase</keyword>
<dbReference type="SUPFAM" id="SSF51445">
    <property type="entry name" value="(Trans)glycosidases"/>
    <property type="match status" value="1"/>
</dbReference>
<organism evidence="8 9">
    <name type="scientific">Mesobacillus selenatarsenatis (strain DSM 18680 / JCM 14380 / FERM P-15431 / SF-1)</name>
    <dbReference type="NCBI Taxonomy" id="1321606"/>
    <lineage>
        <taxon>Bacteria</taxon>
        <taxon>Bacillati</taxon>
        <taxon>Bacillota</taxon>
        <taxon>Bacilli</taxon>
        <taxon>Bacillales</taxon>
        <taxon>Bacillaceae</taxon>
        <taxon>Mesobacillus</taxon>
    </lineage>
</organism>
<comment type="similarity">
    <text evidence="2 5">Belongs to the glycosyl hydrolase 13 family.</text>
</comment>
<accession>A0A0A8X6A5</accession>
<comment type="catalytic activity">
    <reaction evidence="6">
        <text>Endohydrolysis of (1-&gt;4)-alpha-D-glucosidic linkages in polysaccharides containing three or more (1-&gt;4)-alpha-linked D-glucose units.</text>
        <dbReference type="EC" id="3.2.1.1"/>
    </reaction>
</comment>
<evidence type="ECO:0000256" key="5">
    <source>
        <dbReference type="RuleBase" id="RU003615"/>
    </source>
</evidence>
<dbReference type="FunFam" id="2.60.40.1180:FF:000007">
    <property type="entry name" value="Sucrose isomerase"/>
    <property type="match status" value="1"/>
</dbReference>
<dbReference type="Gene3D" id="3.20.20.80">
    <property type="entry name" value="Glycosidases"/>
    <property type="match status" value="2"/>
</dbReference>
<dbReference type="CDD" id="cd11333">
    <property type="entry name" value="AmyAc_SI_OligoGlu_DGase"/>
    <property type="match status" value="1"/>
</dbReference>
<evidence type="ECO:0000313" key="9">
    <source>
        <dbReference type="Proteomes" id="UP000031014"/>
    </source>
</evidence>
<dbReference type="GO" id="GO:0009313">
    <property type="term" value="P:oligosaccharide catabolic process"/>
    <property type="evidence" value="ECO:0007669"/>
    <property type="project" value="TreeGrafter"/>
</dbReference>
<dbReference type="Proteomes" id="UP000031014">
    <property type="component" value="Unassembled WGS sequence"/>
</dbReference>
<dbReference type="OrthoDB" id="9805159at2"/>
<evidence type="ECO:0000256" key="2">
    <source>
        <dbReference type="ARBA" id="ARBA00008061"/>
    </source>
</evidence>
<dbReference type="NCBIfam" id="NF008183">
    <property type="entry name" value="PRK10933.1"/>
    <property type="match status" value="1"/>
</dbReference>
<reference evidence="8 9" key="1">
    <citation type="submission" date="2013-06" db="EMBL/GenBank/DDBJ databases">
        <title>Whole genome shotgun sequence of Bacillus selenatarsenatis SF-1.</title>
        <authorList>
            <person name="Kuroda M."/>
            <person name="Sei K."/>
            <person name="Yamashita M."/>
            <person name="Ike M."/>
        </authorList>
    </citation>
    <scope>NUCLEOTIDE SEQUENCE [LARGE SCALE GENOMIC DNA]</scope>
    <source>
        <strain evidence="8 9">SF-1</strain>
    </source>
</reference>
<dbReference type="EC" id="3.2.1.1" evidence="6"/>
<dbReference type="Gene3D" id="3.90.400.10">
    <property type="entry name" value="Oligo-1,6-glucosidase, Domain 2"/>
    <property type="match status" value="1"/>
</dbReference>
<dbReference type="PANTHER" id="PTHR10357:SF178">
    <property type="entry name" value="OLIGO-1,6-GLUCOSIDASE 3-RELATED"/>
    <property type="match status" value="1"/>
</dbReference>
<keyword evidence="6" id="KW-0119">Carbohydrate metabolism</keyword>
<keyword evidence="9" id="KW-1185">Reference proteome</keyword>
<dbReference type="GO" id="GO:0043169">
    <property type="term" value="F:cation binding"/>
    <property type="evidence" value="ECO:0007669"/>
    <property type="project" value="InterPro"/>
</dbReference>
<dbReference type="InterPro" id="IPR006046">
    <property type="entry name" value="Alpha_amylase"/>
</dbReference>
<feature type="domain" description="Glycosyl hydrolase family 13 catalytic" evidence="7">
    <location>
        <begin position="13"/>
        <end position="414"/>
    </location>
</feature>
<proteinExistence type="inferred from homology"/>
<dbReference type="GO" id="GO:0005737">
    <property type="term" value="C:cytoplasm"/>
    <property type="evidence" value="ECO:0007669"/>
    <property type="project" value="UniProtKB-SubCell"/>
</dbReference>
<evidence type="ECO:0000256" key="4">
    <source>
        <dbReference type="ARBA" id="ARBA00023295"/>
    </source>
</evidence>
<dbReference type="InterPro" id="IPR013780">
    <property type="entry name" value="Glyco_hydro_b"/>
</dbReference>
<dbReference type="Pfam" id="PF00128">
    <property type="entry name" value="Alpha-amylase"/>
    <property type="match status" value="1"/>
</dbReference>
<dbReference type="AlphaFoldDB" id="A0A0A8X6A5"/>
<dbReference type="SUPFAM" id="SSF51011">
    <property type="entry name" value="Glycosyl hydrolase domain"/>
    <property type="match status" value="1"/>
</dbReference>
<dbReference type="PANTHER" id="PTHR10357">
    <property type="entry name" value="ALPHA-AMYLASE FAMILY MEMBER"/>
    <property type="match status" value="1"/>
</dbReference>
<dbReference type="PRINTS" id="PR00110">
    <property type="entry name" value="ALPHAAMYLASE"/>
</dbReference>
<protein>
    <recommendedName>
        <fullName evidence="6">Alpha-amylase</fullName>
        <ecNumber evidence="6">3.2.1.1</ecNumber>
    </recommendedName>
</protein>
<evidence type="ECO:0000313" key="8">
    <source>
        <dbReference type="EMBL" id="GAM14577.1"/>
    </source>
</evidence>
<gene>
    <name evidence="8" type="ORF">SAMD00020551_2728</name>
</gene>
<dbReference type="Gene3D" id="2.60.40.1180">
    <property type="entry name" value="Golgi alpha-mannosidase II"/>
    <property type="match status" value="1"/>
</dbReference>
<evidence type="ECO:0000256" key="6">
    <source>
        <dbReference type="RuleBase" id="RU361134"/>
    </source>
</evidence>
<dbReference type="GO" id="GO:0004556">
    <property type="term" value="F:alpha-amylase activity"/>
    <property type="evidence" value="ECO:0007669"/>
    <property type="project" value="UniProtKB-UniRule"/>
</dbReference>
<dbReference type="EMBL" id="BASE01000060">
    <property type="protein sequence ID" value="GAM14577.1"/>
    <property type="molecule type" value="Genomic_DNA"/>
</dbReference>
<dbReference type="InterPro" id="IPR006047">
    <property type="entry name" value="GH13_cat_dom"/>
</dbReference>
<dbReference type="FunFam" id="3.20.20.80:FF:000064">
    <property type="entry name" value="Oligo-1,6-glucosidase"/>
    <property type="match status" value="2"/>
</dbReference>
<dbReference type="InterPro" id="IPR045857">
    <property type="entry name" value="O16G_dom_2"/>
</dbReference>
<dbReference type="SMART" id="SM00642">
    <property type="entry name" value="Aamy"/>
    <property type="match status" value="1"/>
</dbReference>
<dbReference type="RefSeq" id="WP_041966309.1">
    <property type="nucleotide sequence ID" value="NZ_BASE01000060.1"/>
</dbReference>
<dbReference type="STRING" id="1321606.SAMD00020551_2728"/>
<sequence>MKHKWWKEAVAYQVYPRSFMDFNGDGIGDLQGMISKLDYLKDLGIDVIWICPMYKSPNDDNGYDISDYQDIMDEFGTMEDFDRLLAETHKRGMKLIIDLVINHTSDEHQWFIESRESKDSPKRDWYIWRDGKDGAEPNNWESIFGGSAWEYDKKTGQYFLHIFSRKQPDLNWENKEVRTALYNMINWWLDKGIDGFRVDAISHIKKEAGLKDMPNPEGLQYVSSFDKHMNVDGIQTFLEELKEETFSKYDIMTVGEANGVSIEEADLWVGEEQGKFNMVFQFEHLDLWDSEKKALDLAKLKKTFTRWQKGLEGNGWNALFIENHDKARIVSTWGDDKDYWRESATALASMYFLMQGTPFIYQGQEIGMTNVQFLSIEDYDDVAIKNLYKIRRENGVPHEEIMDFIWATSRDNSRTPMQWSDAENAGFTTGKPWLGMNPNYKEVNVEAQLNDPDSILHFYKKMIEMKKANDIFTYGTYDLVLEDHEQIYAYTRTLDDKQAVVLSNLSSEPAAFEFDGFPLESSQLLLNNYKVEEQKPSFTLKPYETRVYLN</sequence>
<evidence type="ECO:0000256" key="1">
    <source>
        <dbReference type="ARBA" id="ARBA00004496"/>
    </source>
</evidence>
<comment type="subcellular location">
    <subcellularLocation>
        <location evidence="1">Cytoplasm</location>
    </subcellularLocation>
</comment>
<keyword evidence="3 6" id="KW-0378">Hydrolase</keyword>
<evidence type="ECO:0000259" key="7">
    <source>
        <dbReference type="SMART" id="SM00642"/>
    </source>
</evidence>